<dbReference type="Proteomes" id="UP000219338">
    <property type="component" value="Unassembled WGS sequence"/>
</dbReference>
<protein>
    <submittedName>
        <fullName evidence="2">Uncharacterized protein</fullName>
    </submittedName>
</protein>
<dbReference type="AlphaFoldDB" id="A0A284S685"/>
<name>A0A284S685_ARMOS</name>
<sequence>MNGKIDFEIDFLFLLLAIAVAGSLSGWSLFLQSSRDATKTFNPSQQIHAANRQGLAFDRRFIFGFSWSTKSECAPSEKSTRWPKMAVRLCPNIRPSFTTTTIIARKLPRTTRLSAMISALQINIVLRRAFKDRYQKRETKAKISSKGETVRSQVSIVTENTSKHTFRFHAFKFLSLQQRPQQKLTLTKRTRNPLLAERLLRRLVIDIAGIKKFWRCFATLPQPSGWDCNHINYLIHAYRVLPFNAIIISGEYSDL</sequence>
<keyword evidence="1" id="KW-1133">Transmembrane helix</keyword>
<keyword evidence="1" id="KW-0472">Membrane</keyword>
<keyword evidence="1" id="KW-0812">Transmembrane</keyword>
<keyword evidence="3" id="KW-1185">Reference proteome</keyword>
<proteinExistence type="predicted"/>
<dbReference type="EMBL" id="FUEG01000035">
    <property type="protein sequence ID" value="SJL16523.1"/>
    <property type="molecule type" value="Genomic_DNA"/>
</dbReference>
<reference evidence="3" key="1">
    <citation type="journal article" date="2017" name="Nat. Ecol. Evol.">
        <title>Genome expansion and lineage-specific genetic innovations in the forest pathogenic fungi Armillaria.</title>
        <authorList>
            <person name="Sipos G."/>
            <person name="Prasanna A.N."/>
            <person name="Walter M.C."/>
            <person name="O'Connor E."/>
            <person name="Balint B."/>
            <person name="Krizsan K."/>
            <person name="Kiss B."/>
            <person name="Hess J."/>
            <person name="Varga T."/>
            <person name="Slot J."/>
            <person name="Riley R."/>
            <person name="Boka B."/>
            <person name="Rigling D."/>
            <person name="Barry K."/>
            <person name="Lee J."/>
            <person name="Mihaltcheva S."/>
            <person name="LaButti K."/>
            <person name="Lipzen A."/>
            <person name="Waldron R."/>
            <person name="Moloney N.M."/>
            <person name="Sperisen C."/>
            <person name="Kredics L."/>
            <person name="Vagvoelgyi C."/>
            <person name="Patrignani A."/>
            <person name="Fitzpatrick D."/>
            <person name="Nagy I."/>
            <person name="Doyle S."/>
            <person name="Anderson J.B."/>
            <person name="Grigoriev I.V."/>
            <person name="Gueldener U."/>
            <person name="Muensterkoetter M."/>
            <person name="Nagy L.G."/>
        </authorList>
    </citation>
    <scope>NUCLEOTIDE SEQUENCE [LARGE SCALE GENOMIC DNA]</scope>
    <source>
        <strain evidence="3">C18/9</strain>
    </source>
</reference>
<accession>A0A284S685</accession>
<gene>
    <name evidence="2" type="ORF">ARMOST_20049</name>
</gene>
<evidence type="ECO:0000313" key="3">
    <source>
        <dbReference type="Proteomes" id="UP000219338"/>
    </source>
</evidence>
<evidence type="ECO:0000313" key="2">
    <source>
        <dbReference type="EMBL" id="SJL16523.1"/>
    </source>
</evidence>
<organism evidence="2 3">
    <name type="scientific">Armillaria ostoyae</name>
    <name type="common">Armillaria root rot fungus</name>
    <dbReference type="NCBI Taxonomy" id="47428"/>
    <lineage>
        <taxon>Eukaryota</taxon>
        <taxon>Fungi</taxon>
        <taxon>Dikarya</taxon>
        <taxon>Basidiomycota</taxon>
        <taxon>Agaricomycotina</taxon>
        <taxon>Agaricomycetes</taxon>
        <taxon>Agaricomycetidae</taxon>
        <taxon>Agaricales</taxon>
        <taxon>Marasmiineae</taxon>
        <taxon>Physalacriaceae</taxon>
        <taxon>Armillaria</taxon>
    </lineage>
</organism>
<feature type="transmembrane region" description="Helical" evidence="1">
    <location>
        <begin position="12"/>
        <end position="30"/>
    </location>
</feature>
<dbReference type="OrthoDB" id="10547553at2759"/>
<evidence type="ECO:0000256" key="1">
    <source>
        <dbReference type="SAM" id="Phobius"/>
    </source>
</evidence>